<sequence>MISPSLFLRTAFRRRARCGAARRGAAKRRPLRLFLTCFRPPRSSLSVPPLLSSFPVSFSLSTPRFLGFPPMWGNHRGRKEGKWIGMKRGARPRQPHPHPRVRTRGN</sequence>
<evidence type="ECO:0008006" key="4">
    <source>
        <dbReference type="Google" id="ProtNLM"/>
    </source>
</evidence>
<evidence type="ECO:0000313" key="2">
    <source>
        <dbReference type="EMBL" id="KAL0117244.1"/>
    </source>
</evidence>
<feature type="compositionally biased region" description="Basic residues" evidence="1">
    <location>
        <begin position="88"/>
        <end position="106"/>
    </location>
</feature>
<dbReference type="Proteomes" id="UP001430953">
    <property type="component" value="Unassembled WGS sequence"/>
</dbReference>
<proteinExistence type="predicted"/>
<evidence type="ECO:0000256" key="1">
    <source>
        <dbReference type="SAM" id="MobiDB-lite"/>
    </source>
</evidence>
<evidence type="ECO:0000313" key="3">
    <source>
        <dbReference type="Proteomes" id="UP001430953"/>
    </source>
</evidence>
<feature type="region of interest" description="Disordered" evidence="1">
    <location>
        <begin position="77"/>
        <end position="106"/>
    </location>
</feature>
<protein>
    <recommendedName>
        <fullName evidence="4">Ribosomal protein L2</fullName>
    </recommendedName>
</protein>
<keyword evidence="3" id="KW-1185">Reference proteome</keyword>
<dbReference type="AlphaFoldDB" id="A0AAW2FQ57"/>
<organism evidence="2 3">
    <name type="scientific">Cardiocondyla obscurior</name>
    <dbReference type="NCBI Taxonomy" id="286306"/>
    <lineage>
        <taxon>Eukaryota</taxon>
        <taxon>Metazoa</taxon>
        <taxon>Ecdysozoa</taxon>
        <taxon>Arthropoda</taxon>
        <taxon>Hexapoda</taxon>
        <taxon>Insecta</taxon>
        <taxon>Pterygota</taxon>
        <taxon>Neoptera</taxon>
        <taxon>Endopterygota</taxon>
        <taxon>Hymenoptera</taxon>
        <taxon>Apocrita</taxon>
        <taxon>Aculeata</taxon>
        <taxon>Formicoidea</taxon>
        <taxon>Formicidae</taxon>
        <taxon>Myrmicinae</taxon>
        <taxon>Cardiocondyla</taxon>
    </lineage>
</organism>
<accession>A0AAW2FQ57</accession>
<dbReference type="EMBL" id="JADYXP020000009">
    <property type="protein sequence ID" value="KAL0117244.1"/>
    <property type="molecule type" value="Genomic_DNA"/>
</dbReference>
<comment type="caution">
    <text evidence="2">The sequence shown here is derived from an EMBL/GenBank/DDBJ whole genome shotgun (WGS) entry which is preliminary data.</text>
</comment>
<name>A0AAW2FQ57_9HYME</name>
<gene>
    <name evidence="2" type="ORF">PUN28_010230</name>
</gene>
<reference evidence="2 3" key="1">
    <citation type="submission" date="2023-03" db="EMBL/GenBank/DDBJ databases">
        <title>High recombination rates correlate with genetic variation in Cardiocondyla obscurior ants.</title>
        <authorList>
            <person name="Errbii M."/>
        </authorList>
    </citation>
    <scope>NUCLEOTIDE SEQUENCE [LARGE SCALE GENOMIC DNA]</scope>
    <source>
        <strain evidence="2">Alpha-2009</strain>
        <tissue evidence="2">Whole body</tissue>
    </source>
</reference>